<evidence type="ECO:0000313" key="2">
    <source>
        <dbReference type="Proteomes" id="UP001234297"/>
    </source>
</evidence>
<evidence type="ECO:0000313" key="1">
    <source>
        <dbReference type="EMBL" id="KAJ8640001.1"/>
    </source>
</evidence>
<dbReference type="Proteomes" id="UP001234297">
    <property type="component" value="Chromosome 5"/>
</dbReference>
<protein>
    <submittedName>
        <fullName evidence="1">Uncharacterized protein</fullName>
    </submittedName>
</protein>
<name>A0ACC2M2J6_PERAE</name>
<reference evidence="1 2" key="1">
    <citation type="journal article" date="2022" name="Hortic Res">
        <title>A haplotype resolved chromosomal level avocado genome allows analysis of novel avocado genes.</title>
        <authorList>
            <person name="Nath O."/>
            <person name="Fletcher S.J."/>
            <person name="Hayward A."/>
            <person name="Shaw L.M."/>
            <person name="Masouleh A.K."/>
            <person name="Furtado A."/>
            <person name="Henry R.J."/>
            <person name="Mitter N."/>
        </authorList>
    </citation>
    <scope>NUCLEOTIDE SEQUENCE [LARGE SCALE GENOMIC DNA]</scope>
    <source>
        <strain evidence="2">cv. Hass</strain>
    </source>
</reference>
<sequence length="108" mass="12214">MHPTTSPKSEKRIAARFCATLAIRPKNETQSLHQASLRLLFNRHLLRRCGLCGRSQHPGHVQDALRHPMCGAILNTINIHLDSLTISMLLRHSDLKLVIIDIQSRPLI</sequence>
<organism evidence="1 2">
    <name type="scientific">Persea americana</name>
    <name type="common">Avocado</name>
    <dbReference type="NCBI Taxonomy" id="3435"/>
    <lineage>
        <taxon>Eukaryota</taxon>
        <taxon>Viridiplantae</taxon>
        <taxon>Streptophyta</taxon>
        <taxon>Embryophyta</taxon>
        <taxon>Tracheophyta</taxon>
        <taxon>Spermatophyta</taxon>
        <taxon>Magnoliopsida</taxon>
        <taxon>Magnoliidae</taxon>
        <taxon>Laurales</taxon>
        <taxon>Lauraceae</taxon>
        <taxon>Persea</taxon>
    </lineage>
</organism>
<comment type="caution">
    <text evidence="1">The sequence shown here is derived from an EMBL/GenBank/DDBJ whole genome shotgun (WGS) entry which is preliminary data.</text>
</comment>
<accession>A0ACC2M2J6</accession>
<gene>
    <name evidence="1" type="ORF">MRB53_016695</name>
</gene>
<keyword evidence="2" id="KW-1185">Reference proteome</keyword>
<dbReference type="EMBL" id="CM056813">
    <property type="protein sequence ID" value="KAJ8640001.1"/>
    <property type="molecule type" value="Genomic_DNA"/>
</dbReference>
<proteinExistence type="predicted"/>